<reference evidence="1 2" key="1">
    <citation type="submission" date="2018-02" db="EMBL/GenBank/DDBJ databases">
        <title>Sphingobacterium KA21.</title>
        <authorList>
            <person name="Vasarhelyi B.M."/>
            <person name="Deshmukh S."/>
            <person name="Balint B."/>
            <person name="Kukolya J."/>
        </authorList>
    </citation>
    <scope>NUCLEOTIDE SEQUENCE [LARGE SCALE GENOMIC DNA]</scope>
    <source>
        <strain evidence="1 2">Ka21</strain>
    </source>
</reference>
<evidence type="ECO:0000313" key="1">
    <source>
        <dbReference type="EMBL" id="MBE8719410.1"/>
    </source>
</evidence>
<dbReference type="PANTHER" id="PTHR42990">
    <property type="entry name" value="ATPASE"/>
    <property type="match status" value="1"/>
</dbReference>
<comment type="caution">
    <text evidence="1">The sequence shown here is derived from an EMBL/GenBank/DDBJ whole genome shotgun (WGS) entry which is preliminary data.</text>
</comment>
<evidence type="ECO:0000313" key="2">
    <source>
        <dbReference type="Proteomes" id="UP000618319"/>
    </source>
</evidence>
<proteinExistence type="predicted"/>
<accession>A0ABR9T2B1</accession>
<sequence length="71" mass="8227">MSYLHYLDEIDLTTNLFKYGEGISLLQKPSKIYLENTNLIYLLAKENVNRGNLRETFFANQVGYAHDLLSV</sequence>
<dbReference type="Proteomes" id="UP000618319">
    <property type="component" value="Unassembled WGS sequence"/>
</dbReference>
<gene>
    <name evidence="1" type="ORF">C4F40_01535</name>
</gene>
<dbReference type="EMBL" id="PSKQ01000010">
    <property type="protein sequence ID" value="MBE8719410.1"/>
    <property type="molecule type" value="Genomic_DNA"/>
</dbReference>
<dbReference type="PANTHER" id="PTHR42990:SF1">
    <property type="entry name" value="AAA+ ATPASE DOMAIN-CONTAINING PROTEIN"/>
    <property type="match status" value="1"/>
</dbReference>
<protein>
    <submittedName>
        <fullName evidence="1">Uncharacterized protein</fullName>
    </submittedName>
</protein>
<name>A0ABR9T2B1_9SPHI</name>
<organism evidence="1 2">
    <name type="scientific">Sphingobacterium pedocola</name>
    <dbReference type="NCBI Taxonomy" id="2082722"/>
    <lineage>
        <taxon>Bacteria</taxon>
        <taxon>Pseudomonadati</taxon>
        <taxon>Bacteroidota</taxon>
        <taxon>Sphingobacteriia</taxon>
        <taxon>Sphingobacteriales</taxon>
        <taxon>Sphingobacteriaceae</taxon>
        <taxon>Sphingobacterium</taxon>
    </lineage>
</organism>
<keyword evidence="2" id="KW-1185">Reference proteome</keyword>